<evidence type="ECO:0000313" key="3">
    <source>
        <dbReference type="EMBL" id="KAF0928620.1"/>
    </source>
</evidence>
<gene>
    <name evidence="3" type="ORF">E2562_006057</name>
</gene>
<feature type="region of interest" description="Disordered" evidence="1">
    <location>
        <begin position="25"/>
        <end position="46"/>
    </location>
</feature>
<accession>A0A6G1EVF3</accession>
<keyword evidence="2" id="KW-0812">Transmembrane</keyword>
<feature type="transmembrane region" description="Helical" evidence="2">
    <location>
        <begin position="71"/>
        <end position="90"/>
    </location>
</feature>
<feature type="compositionally biased region" description="Basic and acidic residues" evidence="1">
    <location>
        <begin position="37"/>
        <end position="46"/>
    </location>
</feature>
<organism evidence="3 4">
    <name type="scientific">Oryza meyeriana var. granulata</name>
    <dbReference type="NCBI Taxonomy" id="110450"/>
    <lineage>
        <taxon>Eukaryota</taxon>
        <taxon>Viridiplantae</taxon>
        <taxon>Streptophyta</taxon>
        <taxon>Embryophyta</taxon>
        <taxon>Tracheophyta</taxon>
        <taxon>Spermatophyta</taxon>
        <taxon>Magnoliopsida</taxon>
        <taxon>Liliopsida</taxon>
        <taxon>Poales</taxon>
        <taxon>Poaceae</taxon>
        <taxon>BOP clade</taxon>
        <taxon>Oryzoideae</taxon>
        <taxon>Oryzeae</taxon>
        <taxon>Oryzinae</taxon>
        <taxon>Oryza</taxon>
        <taxon>Oryza meyeriana</taxon>
    </lineage>
</organism>
<feature type="non-terminal residue" evidence="3">
    <location>
        <position position="1"/>
    </location>
</feature>
<sequence>ENPPWPALELSTAHRCRSMRRIDPTWSGASSPARGSHLHDPAMDGHTRTGHNRWGLTARPPRLLFCARNDGLGHILLSTFSCIWAAMFMLQQK</sequence>
<proteinExistence type="predicted"/>
<protein>
    <submittedName>
        <fullName evidence="3">Uncharacterized protein</fullName>
    </submittedName>
</protein>
<keyword evidence="2" id="KW-0472">Membrane</keyword>
<keyword evidence="2" id="KW-1133">Transmembrane helix</keyword>
<name>A0A6G1EVF3_9ORYZ</name>
<reference evidence="3 4" key="1">
    <citation type="submission" date="2019-11" db="EMBL/GenBank/DDBJ databases">
        <title>Whole genome sequence of Oryza granulata.</title>
        <authorList>
            <person name="Li W."/>
        </authorList>
    </citation>
    <scope>NUCLEOTIDE SEQUENCE [LARGE SCALE GENOMIC DNA]</scope>
    <source>
        <strain evidence="4">cv. Menghai</strain>
        <tissue evidence="3">Leaf</tissue>
    </source>
</reference>
<dbReference type="AlphaFoldDB" id="A0A6G1EVF3"/>
<keyword evidence="4" id="KW-1185">Reference proteome</keyword>
<dbReference type="EMBL" id="SPHZ02000002">
    <property type="protein sequence ID" value="KAF0928620.1"/>
    <property type="molecule type" value="Genomic_DNA"/>
</dbReference>
<dbReference type="Proteomes" id="UP000479710">
    <property type="component" value="Unassembled WGS sequence"/>
</dbReference>
<evidence type="ECO:0000256" key="2">
    <source>
        <dbReference type="SAM" id="Phobius"/>
    </source>
</evidence>
<evidence type="ECO:0000256" key="1">
    <source>
        <dbReference type="SAM" id="MobiDB-lite"/>
    </source>
</evidence>
<evidence type="ECO:0000313" key="4">
    <source>
        <dbReference type="Proteomes" id="UP000479710"/>
    </source>
</evidence>
<comment type="caution">
    <text evidence="3">The sequence shown here is derived from an EMBL/GenBank/DDBJ whole genome shotgun (WGS) entry which is preliminary data.</text>
</comment>
<feature type="non-terminal residue" evidence="3">
    <location>
        <position position="93"/>
    </location>
</feature>